<keyword evidence="2" id="KW-0808">Transferase</keyword>
<dbReference type="EMBL" id="QZVT01000003">
    <property type="protein sequence ID" value="RJT80915.1"/>
    <property type="molecule type" value="Genomic_DNA"/>
</dbReference>
<dbReference type="CDD" id="cd00761">
    <property type="entry name" value="Glyco_tranf_GTA_type"/>
    <property type="match status" value="1"/>
</dbReference>
<dbReference type="SUPFAM" id="SSF53448">
    <property type="entry name" value="Nucleotide-diphospho-sugar transferases"/>
    <property type="match status" value="1"/>
</dbReference>
<dbReference type="RefSeq" id="WP_120148261.1">
    <property type="nucleotide sequence ID" value="NZ_QZVT01000003.1"/>
</dbReference>
<dbReference type="InterPro" id="IPR050834">
    <property type="entry name" value="Glycosyltransf_2"/>
</dbReference>
<evidence type="ECO:0000313" key="3">
    <source>
        <dbReference type="Proteomes" id="UP000272560"/>
    </source>
</evidence>
<name>A0A3A5M981_9MICC</name>
<dbReference type="PANTHER" id="PTHR43685">
    <property type="entry name" value="GLYCOSYLTRANSFERASE"/>
    <property type="match status" value="1"/>
</dbReference>
<proteinExistence type="predicted"/>
<evidence type="ECO:0000259" key="1">
    <source>
        <dbReference type="Pfam" id="PF00535"/>
    </source>
</evidence>
<dbReference type="Proteomes" id="UP000272560">
    <property type="component" value="Unassembled WGS sequence"/>
</dbReference>
<feature type="domain" description="Glycosyltransferase 2-like" evidence="1">
    <location>
        <begin position="49"/>
        <end position="200"/>
    </location>
</feature>
<evidence type="ECO:0000313" key="2">
    <source>
        <dbReference type="EMBL" id="RJT80915.1"/>
    </source>
</evidence>
<sequence length="337" mass="36374">MSATRGSLSAGPTMICCGLRPKRAQQSSVHIDAPDGEPERGESLITEFTVVIPAYNSAGTINRAVESAFAVGANQVIVVDDGSSDDTSQKAGKIASLVIRQDNAGAAEARRVGVKACTTEFVVMLDADDRLLPDGVQRSLEMLSSQRLATAAFGVTVGVTARGTEKNFRQWDQEITTQALLKVGYSPCPPSAFVWRRAALMEAMFAGPPAVWPKFAEDYEVLIRVSMVGPIVSHTETSLVYSLDGGKSMKEPINSLIASESIRRHYGSLLSLPVKTRTDRQLKSRATIRVAQSIAPNGFTGTWITLVVKSFVLDPGFVMQMISKALMLRMKQHGGRL</sequence>
<organism evidence="2 3">
    <name type="scientific">Arthrobacter cheniae</name>
    <dbReference type="NCBI Taxonomy" id="1258888"/>
    <lineage>
        <taxon>Bacteria</taxon>
        <taxon>Bacillati</taxon>
        <taxon>Actinomycetota</taxon>
        <taxon>Actinomycetes</taxon>
        <taxon>Micrococcales</taxon>
        <taxon>Micrococcaceae</taxon>
        <taxon>Arthrobacter</taxon>
    </lineage>
</organism>
<dbReference type="Gene3D" id="3.90.550.10">
    <property type="entry name" value="Spore Coat Polysaccharide Biosynthesis Protein SpsA, Chain A"/>
    <property type="match status" value="1"/>
</dbReference>
<accession>A0A3A5M981</accession>
<dbReference type="OrthoDB" id="2369748at2"/>
<dbReference type="PANTHER" id="PTHR43685:SF11">
    <property type="entry name" value="GLYCOSYLTRANSFERASE TAGX-RELATED"/>
    <property type="match status" value="1"/>
</dbReference>
<gene>
    <name evidence="2" type="ORF">D6T63_06850</name>
</gene>
<dbReference type="GO" id="GO:0016740">
    <property type="term" value="F:transferase activity"/>
    <property type="evidence" value="ECO:0007669"/>
    <property type="project" value="UniProtKB-KW"/>
</dbReference>
<dbReference type="AlphaFoldDB" id="A0A3A5M981"/>
<protein>
    <submittedName>
        <fullName evidence="2">Glycosyltransferase</fullName>
    </submittedName>
</protein>
<dbReference type="InterPro" id="IPR001173">
    <property type="entry name" value="Glyco_trans_2-like"/>
</dbReference>
<dbReference type="Pfam" id="PF00535">
    <property type="entry name" value="Glycos_transf_2"/>
    <property type="match status" value="1"/>
</dbReference>
<keyword evidence="3" id="KW-1185">Reference proteome</keyword>
<dbReference type="InterPro" id="IPR029044">
    <property type="entry name" value="Nucleotide-diphossugar_trans"/>
</dbReference>
<reference evidence="2 3" key="1">
    <citation type="submission" date="2018-09" db="EMBL/GenBank/DDBJ databases">
        <title>Novel species of Arthrobacter.</title>
        <authorList>
            <person name="Liu Q."/>
            <person name="Xin Y.-H."/>
        </authorList>
    </citation>
    <scope>NUCLEOTIDE SEQUENCE [LARGE SCALE GENOMIC DNA]</scope>
    <source>
        <strain evidence="2 3">Hz2</strain>
    </source>
</reference>
<comment type="caution">
    <text evidence="2">The sequence shown here is derived from an EMBL/GenBank/DDBJ whole genome shotgun (WGS) entry which is preliminary data.</text>
</comment>